<keyword evidence="2" id="KW-0812">Transmembrane</keyword>
<name>A0A2G8K3V8_STIJA</name>
<accession>A0A2G8K3V8</accession>
<proteinExistence type="predicted"/>
<feature type="transmembrane region" description="Helical" evidence="2">
    <location>
        <begin position="150"/>
        <end position="174"/>
    </location>
</feature>
<dbReference type="EMBL" id="MRZV01000918">
    <property type="protein sequence ID" value="PIK42645.1"/>
    <property type="molecule type" value="Genomic_DNA"/>
</dbReference>
<evidence type="ECO:0000256" key="2">
    <source>
        <dbReference type="SAM" id="Phobius"/>
    </source>
</evidence>
<sequence>MAHQQGTATVTTVYNTPYPVANQAVQVRRVEITFNAADVTACKLNGFFQVAVGILCLIFGIVAICIECYYGEEAVALWCGIWFIFAGFCGMSVGRYQGYMAQKSLMRYMWLSSISTSFAIVLIVFMSMSVAWEPYIISPYYYVPPRRTRLAIDATILTLACLEFLAALHGSCIARKTSNRADRKTTVSTQPGVTAVPAINGYPAAQTNVAFSAYPPSYDQSQAYPPVPPQGYSQQQYGFAQPQPGPATTVPQQQYGFSQPQPQMAPAVPSGYASAESKPTI</sequence>
<gene>
    <name evidence="3" type="ORF">BSL78_20497</name>
</gene>
<dbReference type="AlphaFoldDB" id="A0A2G8K3V8"/>
<comment type="caution">
    <text evidence="3">The sequence shown here is derived from an EMBL/GenBank/DDBJ whole genome shotgun (WGS) entry which is preliminary data.</text>
</comment>
<feature type="compositionally biased region" description="Low complexity" evidence="1">
    <location>
        <begin position="251"/>
        <end position="262"/>
    </location>
</feature>
<organism evidence="3 4">
    <name type="scientific">Stichopus japonicus</name>
    <name type="common">Sea cucumber</name>
    <dbReference type="NCBI Taxonomy" id="307972"/>
    <lineage>
        <taxon>Eukaryota</taxon>
        <taxon>Metazoa</taxon>
        <taxon>Echinodermata</taxon>
        <taxon>Eleutherozoa</taxon>
        <taxon>Echinozoa</taxon>
        <taxon>Holothuroidea</taxon>
        <taxon>Aspidochirotacea</taxon>
        <taxon>Aspidochirotida</taxon>
        <taxon>Stichopodidae</taxon>
        <taxon>Apostichopus</taxon>
    </lineage>
</organism>
<evidence type="ECO:0000256" key="1">
    <source>
        <dbReference type="SAM" id="MobiDB-lite"/>
    </source>
</evidence>
<keyword evidence="4" id="KW-1185">Reference proteome</keyword>
<dbReference type="InterPro" id="IPR030417">
    <property type="entry name" value="MS4A"/>
</dbReference>
<dbReference type="PANTHER" id="PTHR23320:SF165">
    <property type="entry name" value="MARVEL DOMAIN-CONTAINING PROTEIN"/>
    <property type="match status" value="1"/>
</dbReference>
<reference evidence="3 4" key="1">
    <citation type="journal article" date="2017" name="PLoS Biol.">
        <title>The sea cucumber genome provides insights into morphological evolution and visceral regeneration.</title>
        <authorList>
            <person name="Zhang X."/>
            <person name="Sun L."/>
            <person name="Yuan J."/>
            <person name="Sun Y."/>
            <person name="Gao Y."/>
            <person name="Zhang L."/>
            <person name="Li S."/>
            <person name="Dai H."/>
            <person name="Hamel J.F."/>
            <person name="Liu C."/>
            <person name="Yu Y."/>
            <person name="Liu S."/>
            <person name="Lin W."/>
            <person name="Guo K."/>
            <person name="Jin S."/>
            <person name="Xu P."/>
            <person name="Storey K.B."/>
            <person name="Huan P."/>
            <person name="Zhang T."/>
            <person name="Zhou Y."/>
            <person name="Zhang J."/>
            <person name="Lin C."/>
            <person name="Li X."/>
            <person name="Xing L."/>
            <person name="Huo D."/>
            <person name="Sun M."/>
            <person name="Wang L."/>
            <person name="Mercier A."/>
            <person name="Li F."/>
            <person name="Yang H."/>
            <person name="Xiang J."/>
        </authorList>
    </citation>
    <scope>NUCLEOTIDE SEQUENCE [LARGE SCALE GENOMIC DNA]</scope>
    <source>
        <strain evidence="3">Shaxun</strain>
        <tissue evidence="3">Muscle</tissue>
    </source>
</reference>
<keyword evidence="2" id="KW-1133">Transmembrane helix</keyword>
<feature type="transmembrane region" description="Helical" evidence="2">
    <location>
        <begin position="47"/>
        <end position="69"/>
    </location>
</feature>
<protein>
    <submittedName>
        <fullName evidence="3">Uncharacterized protein</fullName>
    </submittedName>
</protein>
<evidence type="ECO:0000313" key="4">
    <source>
        <dbReference type="Proteomes" id="UP000230750"/>
    </source>
</evidence>
<evidence type="ECO:0000313" key="3">
    <source>
        <dbReference type="EMBL" id="PIK42645.1"/>
    </source>
</evidence>
<dbReference type="Proteomes" id="UP000230750">
    <property type="component" value="Unassembled WGS sequence"/>
</dbReference>
<feature type="transmembrane region" description="Helical" evidence="2">
    <location>
        <begin position="108"/>
        <end position="130"/>
    </location>
</feature>
<dbReference type="PANTHER" id="PTHR23320">
    <property type="entry name" value="MEMBRANE-SPANNING 4-DOMAINS SUBFAMILY A MS4A -RELATED"/>
    <property type="match status" value="1"/>
</dbReference>
<feature type="region of interest" description="Disordered" evidence="1">
    <location>
        <begin position="222"/>
        <end position="281"/>
    </location>
</feature>
<dbReference type="OrthoDB" id="10071849at2759"/>
<keyword evidence="2" id="KW-0472">Membrane</keyword>
<feature type="transmembrane region" description="Helical" evidence="2">
    <location>
        <begin position="75"/>
        <end position="96"/>
    </location>
</feature>